<feature type="signal peptide" evidence="2">
    <location>
        <begin position="1"/>
        <end position="23"/>
    </location>
</feature>
<evidence type="ECO:0008006" key="5">
    <source>
        <dbReference type="Google" id="ProtNLM"/>
    </source>
</evidence>
<proteinExistence type="predicted"/>
<keyword evidence="4" id="KW-1185">Reference proteome</keyword>
<feature type="compositionally biased region" description="Polar residues" evidence="1">
    <location>
        <begin position="227"/>
        <end position="244"/>
    </location>
</feature>
<dbReference type="PROSITE" id="PS51257">
    <property type="entry name" value="PROKAR_LIPOPROTEIN"/>
    <property type="match status" value="1"/>
</dbReference>
<reference evidence="3 4" key="1">
    <citation type="submission" date="2021-02" db="EMBL/GenBank/DDBJ databases">
        <title>De Novo genome assembly of isolated myxobacteria.</title>
        <authorList>
            <person name="Stevens D.C."/>
        </authorList>
    </citation>
    <scope>NUCLEOTIDE SEQUENCE [LARGE SCALE GENOMIC DNA]</scope>
    <source>
        <strain evidence="4">SCPEA02</strain>
    </source>
</reference>
<dbReference type="EMBL" id="CP071090">
    <property type="protein sequence ID" value="QSQ22469.1"/>
    <property type="molecule type" value="Genomic_DNA"/>
</dbReference>
<dbReference type="Proteomes" id="UP000662747">
    <property type="component" value="Chromosome"/>
</dbReference>
<evidence type="ECO:0000256" key="1">
    <source>
        <dbReference type="SAM" id="MobiDB-lite"/>
    </source>
</evidence>
<protein>
    <recommendedName>
        <fullName evidence="5">Lipoprotein</fullName>
    </recommendedName>
</protein>
<dbReference type="RefSeq" id="WP_206724045.1">
    <property type="nucleotide sequence ID" value="NZ_CP071090.1"/>
</dbReference>
<keyword evidence="2" id="KW-0732">Signal</keyword>
<accession>A0ABX7NUB4</accession>
<organism evidence="3 4">
    <name type="scientific">Pyxidicoccus parkwayensis</name>
    <dbReference type="NCBI Taxonomy" id="2813578"/>
    <lineage>
        <taxon>Bacteria</taxon>
        <taxon>Pseudomonadati</taxon>
        <taxon>Myxococcota</taxon>
        <taxon>Myxococcia</taxon>
        <taxon>Myxococcales</taxon>
        <taxon>Cystobacterineae</taxon>
        <taxon>Myxococcaceae</taxon>
        <taxon>Pyxidicoccus</taxon>
    </lineage>
</organism>
<feature type="region of interest" description="Disordered" evidence="1">
    <location>
        <begin position="199"/>
        <end position="244"/>
    </location>
</feature>
<feature type="region of interest" description="Disordered" evidence="1">
    <location>
        <begin position="122"/>
        <end position="157"/>
    </location>
</feature>
<gene>
    <name evidence="3" type="ORF">JY651_46385</name>
</gene>
<evidence type="ECO:0000313" key="3">
    <source>
        <dbReference type="EMBL" id="QSQ22469.1"/>
    </source>
</evidence>
<sequence>MKRRLALLAAVGLLLGASGCAITRDARKELLEGTSSHAVYKLPPDKLLEATRSLLEEQGYRLLPSADSNYVHTTWKINGPEEMGAHWTRILVHAIPLTNGRTMIRAYRMDYITNGLAPSHPGSFAGTKEGKEAGSEGGGTASNAGTSGQAGSYVMGEPLSPTKPHLFRASDFEWALLARVAPNMATFLEHRVDAYLAEQRNPPARADEEEGVHELPEGAPDVPLPTHPSSGETHPSQQPVAQAS</sequence>
<evidence type="ECO:0000313" key="4">
    <source>
        <dbReference type="Proteomes" id="UP000662747"/>
    </source>
</evidence>
<feature type="chain" id="PRO_5045776849" description="Lipoprotein" evidence="2">
    <location>
        <begin position="24"/>
        <end position="244"/>
    </location>
</feature>
<evidence type="ECO:0000256" key="2">
    <source>
        <dbReference type="SAM" id="SignalP"/>
    </source>
</evidence>
<name>A0ABX7NUB4_9BACT</name>
<feature type="compositionally biased region" description="Low complexity" evidence="1">
    <location>
        <begin position="141"/>
        <end position="151"/>
    </location>
</feature>